<keyword evidence="2" id="KW-1185">Reference proteome</keyword>
<dbReference type="EMBL" id="CP000699">
    <property type="protein sequence ID" value="ABQ68564.1"/>
    <property type="molecule type" value="Genomic_DNA"/>
</dbReference>
<name>A0A9J9HBW7_RHIWR</name>
<reference evidence="1 2" key="1">
    <citation type="journal article" date="2010" name="J. Bacteriol.">
        <title>Genome sequence of the dioxin-mineralizing bacterium Sphingomonas wittichii RW1.</title>
        <authorList>
            <person name="Miller T.R."/>
            <person name="Delcher A.L."/>
            <person name="Salzberg S.L."/>
            <person name="Saunders E."/>
            <person name="Detter J.C."/>
            <person name="Halden R.U."/>
        </authorList>
    </citation>
    <scope>NUCLEOTIDE SEQUENCE [LARGE SCALE GENOMIC DNA]</scope>
    <source>
        <strain evidence="2">DSM 6014 / CCUG 31198 / JCM 15750 / NBRC 105917 / EY 4224 / RW1</strain>
    </source>
</reference>
<dbReference type="KEGG" id="swi:Swit_2205"/>
<gene>
    <name evidence="1" type="ordered locus">Swit_2205</name>
</gene>
<dbReference type="Proteomes" id="UP000001989">
    <property type="component" value="Chromosome"/>
</dbReference>
<evidence type="ECO:0000313" key="2">
    <source>
        <dbReference type="Proteomes" id="UP000001989"/>
    </source>
</evidence>
<dbReference type="AlphaFoldDB" id="A0A9J9HBW7"/>
<proteinExistence type="predicted"/>
<accession>A0A9J9HBW7</accession>
<protein>
    <submittedName>
        <fullName evidence="1">Uncharacterized protein</fullName>
    </submittedName>
</protein>
<sequence>MSDYFVSSPLPRVVFQWRRGMTAHPTRYAIVAATLTPGQLRALRGIPLDRPFIPEHTGFQWPTLARLKAERLINAVKDGTDGWGKAALHVITDRGRRVREAAEGMA</sequence>
<evidence type="ECO:0000313" key="1">
    <source>
        <dbReference type="EMBL" id="ABQ68564.1"/>
    </source>
</evidence>
<organism evidence="1 2">
    <name type="scientific">Rhizorhabdus wittichii (strain DSM 6014 / CCUG 31198 / JCM 15750 / NBRC 105917 / EY 4224 / RW1)</name>
    <name type="common">Sphingomonas wittichii</name>
    <dbReference type="NCBI Taxonomy" id="392499"/>
    <lineage>
        <taxon>Bacteria</taxon>
        <taxon>Pseudomonadati</taxon>
        <taxon>Pseudomonadota</taxon>
        <taxon>Alphaproteobacteria</taxon>
        <taxon>Sphingomonadales</taxon>
        <taxon>Sphingomonadaceae</taxon>
        <taxon>Rhizorhabdus</taxon>
    </lineage>
</organism>